<proteinExistence type="predicted"/>
<name>D7G108_ECTSI</name>
<gene>
    <name evidence="2" type="ORF">Esi_0423_0015</name>
</gene>
<protein>
    <recommendedName>
        <fullName evidence="4">WSC domain-containing protein</fullName>
    </recommendedName>
</protein>
<dbReference type="EMBL" id="FN649760">
    <property type="protein sequence ID" value="CBJ33118.1"/>
    <property type="molecule type" value="Genomic_DNA"/>
</dbReference>
<evidence type="ECO:0000313" key="3">
    <source>
        <dbReference type="Proteomes" id="UP000002630"/>
    </source>
</evidence>
<accession>D7G108</accession>
<evidence type="ECO:0000313" key="2">
    <source>
        <dbReference type="EMBL" id="CBJ33118.1"/>
    </source>
</evidence>
<keyword evidence="3" id="KW-1185">Reference proteome</keyword>
<dbReference type="InParanoid" id="D7G108"/>
<reference evidence="2 3" key="1">
    <citation type="journal article" date="2010" name="Nature">
        <title>The Ectocarpus genome and the independent evolution of multicellularity in brown algae.</title>
        <authorList>
            <person name="Cock J.M."/>
            <person name="Sterck L."/>
            <person name="Rouze P."/>
            <person name="Scornet D."/>
            <person name="Allen A.E."/>
            <person name="Amoutzias G."/>
            <person name="Anthouard V."/>
            <person name="Artiguenave F."/>
            <person name="Aury J.M."/>
            <person name="Badger J.H."/>
            <person name="Beszteri B."/>
            <person name="Billiau K."/>
            <person name="Bonnet E."/>
            <person name="Bothwell J.H."/>
            <person name="Bowler C."/>
            <person name="Boyen C."/>
            <person name="Brownlee C."/>
            <person name="Carrano C.J."/>
            <person name="Charrier B."/>
            <person name="Cho G.Y."/>
            <person name="Coelho S.M."/>
            <person name="Collen J."/>
            <person name="Corre E."/>
            <person name="Da Silva C."/>
            <person name="Delage L."/>
            <person name="Delaroque N."/>
            <person name="Dittami S.M."/>
            <person name="Doulbeau S."/>
            <person name="Elias M."/>
            <person name="Farnham G."/>
            <person name="Gachon C.M."/>
            <person name="Gschloessl B."/>
            <person name="Heesch S."/>
            <person name="Jabbari K."/>
            <person name="Jubin C."/>
            <person name="Kawai H."/>
            <person name="Kimura K."/>
            <person name="Kloareg B."/>
            <person name="Kupper F.C."/>
            <person name="Lang D."/>
            <person name="Le Bail A."/>
            <person name="Leblanc C."/>
            <person name="Lerouge P."/>
            <person name="Lohr M."/>
            <person name="Lopez P.J."/>
            <person name="Martens C."/>
            <person name="Maumus F."/>
            <person name="Michel G."/>
            <person name="Miranda-Saavedra D."/>
            <person name="Morales J."/>
            <person name="Moreau H."/>
            <person name="Motomura T."/>
            <person name="Nagasato C."/>
            <person name="Napoli C.A."/>
            <person name="Nelson D.R."/>
            <person name="Nyvall-Collen P."/>
            <person name="Peters A.F."/>
            <person name="Pommier C."/>
            <person name="Potin P."/>
            <person name="Poulain J."/>
            <person name="Quesneville H."/>
            <person name="Read B."/>
            <person name="Rensing S.A."/>
            <person name="Ritter A."/>
            <person name="Rousvoal S."/>
            <person name="Samanta M."/>
            <person name="Samson G."/>
            <person name="Schroeder D.C."/>
            <person name="Segurens B."/>
            <person name="Strittmatter M."/>
            <person name="Tonon T."/>
            <person name="Tregear J.W."/>
            <person name="Valentin K."/>
            <person name="von Dassow P."/>
            <person name="Yamagishi T."/>
            <person name="Van de Peer Y."/>
            <person name="Wincker P."/>
        </authorList>
    </citation>
    <scope>NUCLEOTIDE SEQUENCE [LARGE SCALE GENOMIC DNA]</scope>
    <source>
        <strain evidence="3">Ec32 / CCAP1310/4</strain>
    </source>
</reference>
<feature type="region of interest" description="Disordered" evidence="1">
    <location>
        <begin position="40"/>
        <end position="67"/>
    </location>
</feature>
<evidence type="ECO:0000256" key="1">
    <source>
        <dbReference type="SAM" id="MobiDB-lite"/>
    </source>
</evidence>
<sequence>MTTAVCEGLCANYAYYGTQYGTEAVCLEHCSAYPYYGTQYSTEDTSSDEMTAEYSREERLRSRLENT</sequence>
<evidence type="ECO:0008006" key="4">
    <source>
        <dbReference type="Google" id="ProtNLM"/>
    </source>
</evidence>
<feature type="compositionally biased region" description="Basic and acidic residues" evidence="1">
    <location>
        <begin position="54"/>
        <end position="67"/>
    </location>
</feature>
<dbReference type="OrthoDB" id="10507773at2759"/>
<organism evidence="2 3">
    <name type="scientific">Ectocarpus siliculosus</name>
    <name type="common">Brown alga</name>
    <name type="synonym">Conferva siliculosa</name>
    <dbReference type="NCBI Taxonomy" id="2880"/>
    <lineage>
        <taxon>Eukaryota</taxon>
        <taxon>Sar</taxon>
        <taxon>Stramenopiles</taxon>
        <taxon>Ochrophyta</taxon>
        <taxon>PX clade</taxon>
        <taxon>Phaeophyceae</taxon>
        <taxon>Ectocarpales</taxon>
        <taxon>Ectocarpaceae</taxon>
        <taxon>Ectocarpus</taxon>
    </lineage>
</organism>
<dbReference type="Proteomes" id="UP000002630">
    <property type="component" value="Unassembled WGS sequence"/>
</dbReference>
<dbReference type="AlphaFoldDB" id="D7G108"/>